<organism evidence="7 8">
    <name type="scientific">Spodoptera exigua</name>
    <name type="common">Beet armyworm</name>
    <name type="synonym">Noctua fulgens</name>
    <dbReference type="NCBI Taxonomy" id="7107"/>
    <lineage>
        <taxon>Eukaryota</taxon>
        <taxon>Metazoa</taxon>
        <taxon>Ecdysozoa</taxon>
        <taxon>Arthropoda</taxon>
        <taxon>Hexapoda</taxon>
        <taxon>Insecta</taxon>
        <taxon>Pterygota</taxon>
        <taxon>Neoptera</taxon>
        <taxon>Endopterygota</taxon>
        <taxon>Lepidoptera</taxon>
        <taxon>Glossata</taxon>
        <taxon>Ditrysia</taxon>
        <taxon>Noctuoidea</taxon>
        <taxon>Noctuidae</taxon>
        <taxon>Amphipyrinae</taxon>
        <taxon>Spodoptera</taxon>
    </lineage>
</organism>
<accession>A0A835KYZ4</accession>
<evidence type="ECO:0000259" key="6">
    <source>
        <dbReference type="SMART" id="SM00249"/>
    </source>
</evidence>
<evidence type="ECO:0000256" key="3">
    <source>
        <dbReference type="ARBA" id="ARBA00022833"/>
    </source>
</evidence>
<keyword evidence="3" id="KW-0862">Zinc</keyword>
<dbReference type="AlphaFoldDB" id="A0A835KYZ4"/>
<dbReference type="CDD" id="cd15489">
    <property type="entry name" value="PHD_SF"/>
    <property type="match status" value="1"/>
</dbReference>
<feature type="region of interest" description="Disordered" evidence="5">
    <location>
        <begin position="79"/>
        <end position="99"/>
    </location>
</feature>
<evidence type="ECO:0000256" key="4">
    <source>
        <dbReference type="SAM" id="Coils"/>
    </source>
</evidence>
<dbReference type="Gene3D" id="3.30.40.10">
    <property type="entry name" value="Zinc/RING finger domain, C3HC4 (zinc finger)"/>
    <property type="match status" value="1"/>
</dbReference>
<feature type="coiled-coil region" evidence="4">
    <location>
        <begin position="156"/>
        <end position="204"/>
    </location>
</feature>
<keyword evidence="1" id="KW-0479">Metal-binding</keyword>
<evidence type="ECO:0000256" key="2">
    <source>
        <dbReference type="ARBA" id="ARBA00022771"/>
    </source>
</evidence>
<gene>
    <name evidence="7" type="ORF">HW555_012529</name>
</gene>
<dbReference type="InterPro" id="IPR001965">
    <property type="entry name" value="Znf_PHD"/>
</dbReference>
<keyword evidence="4" id="KW-0175">Coiled coil</keyword>
<dbReference type="Pfam" id="PF00628">
    <property type="entry name" value="PHD"/>
    <property type="match status" value="1"/>
</dbReference>
<name>A0A835KYZ4_SPOEX</name>
<comment type="caution">
    <text evidence="7">The sequence shown here is derived from an EMBL/GenBank/DDBJ whole genome shotgun (WGS) entry which is preliminary data.</text>
</comment>
<dbReference type="GO" id="GO:0008270">
    <property type="term" value="F:zinc ion binding"/>
    <property type="evidence" value="ECO:0007669"/>
    <property type="project" value="UniProtKB-KW"/>
</dbReference>
<dbReference type="SMART" id="SM00249">
    <property type="entry name" value="PHD"/>
    <property type="match status" value="1"/>
</dbReference>
<keyword evidence="2" id="KW-0863">Zinc-finger</keyword>
<protein>
    <recommendedName>
        <fullName evidence="6">Zinc finger PHD-type domain-containing protein</fullName>
    </recommendedName>
</protein>
<evidence type="ECO:0000313" key="7">
    <source>
        <dbReference type="EMBL" id="KAF9407451.1"/>
    </source>
</evidence>
<dbReference type="Proteomes" id="UP000648187">
    <property type="component" value="Unassembled WGS sequence"/>
</dbReference>
<dbReference type="EMBL" id="JACKWZ010000470">
    <property type="protein sequence ID" value="KAF9407451.1"/>
    <property type="molecule type" value="Genomic_DNA"/>
</dbReference>
<evidence type="ECO:0000256" key="1">
    <source>
        <dbReference type="ARBA" id="ARBA00022723"/>
    </source>
</evidence>
<evidence type="ECO:0000313" key="8">
    <source>
        <dbReference type="Proteomes" id="UP000648187"/>
    </source>
</evidence>
<feature type="compositionally biased region" description="Polar residues" evidence="5">
    <location>
        <begin position="85"/>
        <end position="97"/>
    </location>
</feature>
<proteinExistence type="predicted"/>
<dbReference type="InterPro" id="IPR011011">
    <property type="entry name" value="Znf_FYVE_PHD"/>
</dbReference>
<dbReference type="InterPro" id="IPR013083">
    <property type="entry name" value="Znf_RING/FYVE/PHD"/>
</dbReference>
<dbReference type="SUPFAM" id="SSF57903">
    <property type="entry name" value="FYVE/PHD zinc finger"/>
    <property type="match status" value="1"/>
</dbReference>
<feature type="domain" description="Zinc finger PHD-type" evidence="6">
    <location>
        <begin position="12"/>
        <end position="59"/>
    </location>
</feature>
<reference evidence="7" key="1">
    <citation type="submission" date="2020-08" db="EMBL/GenBank/DDBJ databases">
        <title>Spodoptera exigua strain:BAW_Kor-Di-RS1 Genome sequencing and assembly.</title>
        <authorList>
            <person name="Kim J."/>
            <person name="Nam H.Y."/>
            <person name="Kwon M."/>
            <person name="Choi J.H."/>
            <person name="Cho S.R."/>
            <person name="Kim G.-H."/>
        </authorList>
    </citation>
    <scope>NUCLEOTIDE SEQUENCE</scope>
    <source>
        <strain evidence="7">BAW_Kor-Di-RS1</strain>
        <tissue evidence="7">Whole-body</tissue>
    </source>
</reference>
<sequence length="277" mass="31847">MSEESNQATLWGCCVNDLEEEHFLKCSKCRKAFHYVCLSIEANSVSVDQQKKWICPACVILTPKPKVSDHTPIRNVCATRGNKRQALNSPPQTSPESPINREYISKTIEEVMAKHMDDLLLKINRTVTETINRELKPIREEILQMSASLSFLNQSYEEIVKEHKEAKQYIKDLQSDNLKLKTSVNDLTSRINQLEQSARSANIELQCVPEKKNENLYQIVTKLGRDKTPIFVTEHLSPANKSLHAAARLRAKEKRYKHVWLISSINDRRKDYSVGWA</sequence>
<evidence type="ECO:0000256" key="5">
    <source>
        <dbReference type="SAM" id="MobiDB-lite"/>
    </source>
</evidence>
<dbReference type="InterPro" id="IPR019787">
    <property type="entry name" value="Znf_PHD-finger"/>
</dbReference>
<keyword evidence="8" id="KW-1185">Reference proteome</keyword>